<evidence type="ECO:0000256" key="1">
    <source>
        <dbReference type="SAM" id="Phobius"/>
    </source>
</evidence>
<sequence>MKPQTIKRSSFLYRYTKWLWGSFITDTNVENTKNACNFLWGRLIGGTLILIFGSIVLFGIVVPIVWFLGYHFIRKEDKNKYTKDRMCYNYKFNGKTYQRFAPWEIAIAISVLGAIIYLSAFNQSLGTDIGKITGLAVASLIGLILILALLLTVFSRGWRSTIGKAIRETTATRLKNACPPIKYVD</sequence>
<feature type="transmembrane region" description="Helical" evidence="1">
    <location>
        <begin position="100"/>
        <end position="120"/>
    </location>
</feature>
<feature type="transmembrane region" description="Helical" evidence="1">
    <location>
        <begin position="132"/>
        <end position="154"/>
    </location>
</feature>
<evidence type="ECO:0000313" key="2">
    <source>
        <dbReference type="EMBL" id="KKO02858.1"/>
    </source>
</evidence>
<comment type="caution">
    <text evidence="2">The sequence shown here is derived from an EMBL/GenBank/DDBJ whole genome shotgun (WGS) entry which is preliminary data.</text>
</comment>
<name>A0A0F9VSH1_9ZZZZ</name>
<proteinExistence type="predicted"/>
<gene>
    <name evidence="2" type="ORF">LCGC14_0103080</name>
</gene>
<keyword evidence="1" id="KW-0812">Transmembrane</keyword>
<keyword evidence="1" id="KW-1133">Transmembrane helix</keyword>
<feature type="transmembrane region" description="Helical" evidence="1">
    <location>
        <begin position="48"/>
        <end position="73"/>
    </location>
</feature>
<dbReference type="EMBL" id="LAZR01000029">
    <property type="protein sequence ID" value="KKO02858.1"/>
    <property type="molecule type" value="Genomic_DNA"/>
</dbReference>
<reference evidence="2" key="1">
    <citation type="journal article" date="2015" name="Nature">
        <title>Complex archaea that bridge the gap between prokaryotes and eukaryotes.</title>
        <authorList>
            <person name="Spang A."/>
            <person name="Saw J.H."/>
            <person name="Jorgensen S.L."/>
            <person name="Zaremba-Niedzwiedzka K."/>
            <person name="Martijn J."/>
            <person name="Lind A.E."/>
            <person name="van Eijk R."/>
            <person name="Schleper C."/>
            <person name="Guy L."/>
            <person name="Ettema T.J."/>
        </authorList>
    </citation>
    <scope>NUCLEOTIDE SEQUENCE</scope>
</reference>
<dbReference type="AlphaFoldDB" id="A0A0F9VSH1"/>
<keyword evidence="1" id="KW-0472">Membrane</keyword>
<protein>
    <submittedName>
        <fullName evidence="2">Uncharacterized protein</fullName>
    </submittedName>
</protein>
<accession>A0A0F9VSH1</accession>
<organism evidence="2">
    <name type="scientific">marine sediment metagenome</name>
    <dbReference type="NCBI Taxonomy" id="412755"/>
    <lineage>
        <taxon>unclassified sequences</taxon>
        <taxon>metagenomes</taxon>
        <taxon>ecological metagenomes</taxon>
    </lineage>
</organism>